<accession>A0ABP8C3B6</accession>
<reference evidence="3" key="1">
    <citation type="journal article" date="2019" name="Int. J. Syst. Evol. Microbiol.">
        <title>The Global Catalogue of Microorganisms (GCM) 10K type strain sequencing project: providing services to taxonomists for standard genome sequencing and annotation.</title>
        <authorList>
            <consortium name="The Broad Institute Genomics Platform"/>
            <consortium name="The Broad Institute Genome Sequencing Center for Infectious Disease"/>
            <person name="Wu L."/>
            <person name="Ma J."/>
        </authorList>
    </citation>
    <scope>NUCLEOTIDE SEQUENCE [LARGE SCALE GENOMIC DNA]</scope>
    <source>
        <strain evidence="3">JCM 17440</strain>
    </source>
</reference>
<dbReference type="Proteomes" id="UP001501710">
    <property type="component" value="Unassembled WGS sequence"/>
</dbReference>
<dbReference type="InterPro" id="IPR011990">
    <property type="entry name" value="TPR-like_helical_dom_sf"/>
</dbReference>
<dbReference type="SUPFAM" id="SSF48452">
    <property type="entry name" value="TPR-like"/>
    <property type="match status" value="1"/>
</dbReference>
<organism evidence="2 3">
    <name type="scientific">Actinomadura meridiana</name>
    <dbReference type="NCBI Taxonomy" id="559626"/>
    <lineage>
        <taxon>Bacteria</taxon>
        <taxon>Bacillati</taxon>
        <taxon>Actinomycetota</taxon>
        <taxon>Actinomycetes</taxon>
        <taxon>Streptosporangiales</taxon>
        <taxon>Thermomonosporaceae</taxon>
        <taxon>Actinomadura</taxon>
    </lineage>
</organism>
<sequence>MREARDEPPPTAVDVVRAANTDGERALSDGDLPAATSAFTAALDRLGDVTGAGETATRLAVAAHIGLGRVHLAGGDIRRADLRFDRAQRLCPAWPDGFYWAGCAAAHHAGYERAEWLLSAALERDGEHGRAYLQRAYVRLRRREFDLALSDLLAAADRHVTDDDARLLTAALLLRSGDTERASAIGAGLPDSAAAVTVLGHLPGAEPTAPRAAAGDTRERELRHTADALTAARRGDWGAAADLFPGDVEGLTADLALVRAVACALGGRRDDAVAQMLDVAVRMPADHRVAHAEAVLRLHTLGAAEQADDAAWSACIGAWVRLLHDEDFWVGWRHRAHRRYGGVVSAAMTDKARTALDDLLEQRLPTDELALLLRRERTAAALLARAGGLPAADPDGAPIVCGPLRVTELGLHRRLGDHLRARPADAETVALFRQFSQIGLAEARVATDRPWAAALAALDMRCPSCARTGGRTHPAMISEPLLCEAGCAEFDDLNPAFCTFTDKREELAKAGAELAAELLLGIARGHITKAEMDLADARTCWRGAITLSKRFGDSRAVTREAVDDALGRARALAGRRDLTDAIAVLEAVLVAVPARDTGERERVTTRLSDLLDRRGVRSFNRGGDAESAHEDMRRAVALSPELPRPRLNFGRLLREMAYDSSLEDGIRLLVGSVDQFEIGHDKHKTDKFREELEDTRGELAARLAELPGQEPDTPEPGAEA</sequence>
<evidence type="ECO:0000256" key="1">
    <source>
        <dbReference type="SAM" id="MobiDB-lite"/>
    </source>
</evidence>
<dbReference type="EMBL" id="BAABAS010000006">
    <property type="protein sequence ID" value="GAA4232490.1"/>
    <property type="molecule type" value="Genomic_DNA"/>
</dbReference>
<feature type="compositionally biased region" description="Basic and acidic residues" evidence="1">
    <location>
        <begin position="686"/>
        <end position="699"/>
    </location>
</feature>
<evidence type="ECO:0000313" key="2">
    <source>
        <dbReference type="EMBL" id="GAA4232490.1"/>
    </source>
</evidence>
<name>A0ABP8C3B6_9ACTN</name>
<proteinExistence type="predicted"/>
<protein>
    <recommendedName>
        <fullName evidence="4">Tetratricopeptide repeat protein</fullName>
    </recommendedName>
</protein>
<feature type="region of interest" description="Disordered" evidence="1">
    <location>
        <begin position="686"/>
        <end position="720"/>
    </location>
</feature>
<comment type="caution">
    <text evidence="2">The sequence shown here is derived from an EMBL/GenBank/DDBJ whole genome shotgun (WGS) entry which is preliminary data.</text>
</comment>
<dbReference type="RefSeq" id="WP_344896927.1">
    <property type="nucleotide sequence ID" value="NZ_BAABAS010000006.1"/>
</dbReference>
<evidence type="ECO:0000313" key="3">
    <source>
        <dbReference type="Proteomes" id="UP001501710"/>
    </source>
</evidence>
<evidence type="ECO:0008006" key="4">
    <source>
        <dbReference type="Google" id="ProtNLM"/>
    </source>
</evidence>
<dbReference type="Gene3D" id="1.25.40.10">
    <property type="entry name" value="Tetratricopeptide repeat domain"/>
    <property type="match status" value="2"/>
</dbReference>
<keyword evidence="3" id="KW-1185">Reference proteome</keyword>
<gene>
    <name evidence="2" type="ORF">GCM10022254_32490</name>
</gene>